<reference evidence="1" key="1">
    <citation type="submission" date="2018-04" db="EMBL/GenBank/DDBJ databases">
        <title>WGS assembly of Panicum hallii.</title>
        <authorList>
            <person name="Lovell J."/>
            <person name="Jenkins J."/>
            <person name="Lowry D."/>
            <person name="Mamidi S."/>
            <person name="Sreedasyam A."/>
            <person name="Weng X."/>
            <person name="Barry K."/>
            <person name="Bonette J."/>
            <person name="Campitelli B."/>
            <person name="Daum C."/>
            <person name="Gordon S."/>
            <person name="Gould B."/>
            <person name="Lipzen A."/>
            <person name="Macqueen A."/>
            <person name="Palacio-Mejia J."/>
            <person name="Plott C."/>
            <person name="Shakirov E."/>
            <person name="Shu S."/>
            <person name="Yoshinaga Y."/>
            <person name="Zane M."/>
            <person name="Rokhsar D."/>
            <person name="Grimwood J."/>
            <person name="Schmutz J."/>
            <person name="Juenger T."/>
        </authorList>
    </citation>
    <scope>NUCLEOTIDE SEQUENCE [LARGE SCALE GENOMIC DNA]</scope>
    <source>
        <strain evidence="1">FIL2</strain>
    </source>
</reference>
<dbReference type="AlphaFoldDB" id="A0A2S3I487"/>
<protein>
    <submittedName>
        <fullName evidence="1">Uncharacterized protein</fullName>
    </submittedName>
</protein>
<organism evidence="1">
    <name type="scientific">Panicum hallii</name>
    <dbReference type="NCBI Taxonomy" id="206008"/>
    <lineage>
        <taxon>Eukaryota</taxon>
        <taxon>Viridiplantae</taxon>
        <taxon>Streptophyta</taxon>
        <taxon>Embryophyta</taxon>
        <taxon>Tracheophyta</taxon>
        <taxon>Spermatophyta</taxon>
        <taxon>Magnoliopsida</taxon>
        <taxon>Liliopsida</taxon>
        <taxon>Poales</taxon>
        <taxon>Poaceae</taxon>
        <taxon>PACMAD clade</taxon>
        <taxon>Panicoideae</taxon>
        <taxon>Panicodae</taxon>
        <taxon>Paniceae</taxon>
        <taxon>Panicinae</taxon>
        <taxon>Panicum</taxon>
        <taxon>Panicum sect. Panicum</taxon>
    </lineage>
</organism>
<gene>
    <name evidence="1" type="ORF">PAHAL_6G279600</name>
</gene>
<dbReference type="Proteomes" id="UP000243499">
    <property type="component" value="Chromosome 6"/>
</dbReference>
<proteinExistence type="predicted"/>
<sequence length="167" mass="18218">MQVLPKKFAGSSAKMASRRLFQRSTSLLGGAHASAARAAAAPPARYFNIFPCSHADAKTSLTTIGMPSTIMNGMKPAFLDFAGGVKRTFSSSAPKSNNHKFARETEKAARYETAKRDADTIVLMSFCFFNFFYLYTLDNARSNNSSSRCLNCCNCPCQGSNPKVQQD</sequence>
<dbReference type="EMBL" id="CM008051">
    <property type="protein sequence ID" value="PAN36409.1"/>
    <property type="molecule type" value="Genomic_DNA"/>
</dbReference>
<name>A0A2S3I487_9POAL</name>
<evidence type="ECO:0000313" key="1">
    <source>
        <dbReference type="EMBL" id="PAN36409.1"/>
    </source>
</evidence>
<dbReference type="Gramene" id="PAN36409">
    <property type="protein sequence ID" value="PAN36409"/>
    <property type="gene ID" value="PAHAL_6G279600"/>
</dbReference>
<accession>A0A2S3I487</accession>